<keyword evidence="2" id="KW-1185">Reference proteome</keyword>
<dbReference type="InterPro" id="IPR016186">
    <property type="entry name" value="C-type_lectin-like/link_sf"/>
</dbReference>
<comment type="caution">
    <text evidence="1">The sequence shown here is derived from an EMBL/GenBank/DDBJ whole genome shotgun (WGS) entry which is preliminary data.</text>
</comment>
<reference evidence="1" key="1">
    <citation type="journal article" date="2021" name="Genome Biol. Evol.">
        <title>A High-Quality Reference Genome for a Parasitic Bivalve with Doubly Uniparental Inheritance (Bivalvia: Unionida).</title>
        <authorList>
            <person name="Smith C.H."/>
        </authorList>
    </citation>
    <scope>NUCLEOTIDE SEQUENCE</scope>
    <source>
        <strain evidence="1">CHS0354</strain>
    </source>
</reference>
<proteinExistence type="predicted"/>
<reference evidence="1" key="3">
    <citation type="submission" date="2023-05" db="EMBL/GenBank/DDBJ databases">
        <authorList>
            <person name="Smith C.H."/>
        </authorList>
    </citation>
    <scope>NUCLEOTIDE SEQUENCE</scope>
    <source>
        <strain evidence="1">CHS0354</strain>
        <tissue evidence="1">Mantle</tissue>
    </source>
</reference>
<accession>A0AAE0W844</accession>
<dbReference type="Gene3D" id="3.10.100.10">
    <property type="entry name" value="Mannose-Binding Protein A, subunit A"/>
    <property type="match status" value="1"/>
</dbReference>
<organism evidence="1 2">
    <name type="scientific">Potamilus streckersoni</name>
    <dbReference type="NCBI Taxonomy" id="2493646"/>
    <lineage>
        <taxon>Eukaryota</taxon>
        <taxon>Metazoa</taxon>
        <taxon>Spiralia</taxon>
        <taxon>Lophotrochozoa</taxon>
        <taxon>Mollusca</taxon>
        <taxon>Bivalvia</taxon>
        <taxon>Autobranchia</taxon>
        <taxon>Heteroconchia</taxon>
        <taxon>Palaeoheterodonta</taxon>
        <taxon>Unionida</taxon>
        <taxon>Unionoidea</taxon>
        <taxon>Unionidae</taxon>
        <taxon>Ambleminae</taxon>
        <taxon>Lampsilini</taxon>
        <taxon>Potamilus</taxon>
    </lineage>
</organism>
<dbReference type="InterPro" id="IPR016187">
    <property type="entry name" value="CTDL_fold"/>
</dbReference>
<dbReference type="EMBL" id="JAEAOA010001677">
    <property type="protein sequence ID" value="KAK3603947.1"/>
    <property type="molecule type" value="Genomic_DNA"/>
</dbReference>
<evidence type="ECO:0000313" key="1">
    <source>
        <dbReference type="EMBL" id="KAK3603947.1"/>
    </source>
</evidence>
<evidence type="ECO:0008006" key="3">
    <source>
        <dbReference type="Google" id="ProtNLM"/>
    </source>
</evidence>
<dbReference type="CDD" id="cd00037">
    <property type="entry name" value="CLECT"/>
    <property type="match status" value="1"/>
</dbReference>
<dbReference type="SUPFAM" id="SSF56436">
    <property type="entry name" value="C-type lectin-like"/>
    <property type="match status" value="1"/>
</dbReference>
<dbReference type="Proteomes" id="UP001195483">
    <property type="component" value="Unassembled WGS sequence"/>
</dbReference>
<reference evidence="1" key="2">
    <citation type="journal article" date="2021" name="Genome Biol. Evol.">
        <title>Developing a high-quality reference genome for a parasitic bivalve with doubly uniparental inheritance (Bivalvia: Unionida).</title>
        <authorList>
            <person name="Smith C.H."/>
        </authorList>
    </citation>
    <scope>NUCLEOTIDE SEQUENCE</scope>
    <source>
        <strain evidence="1">CHS0354</strain>
        <tissue evidence="1">Mantle</tissue>
    </source>
</reference>
<protein>
    <recommendedName>
        <fullName evidence="3">Apple domain-containing protein</fullName>
    </recommendedName>
</protein>
<name>A0AAE0W844_9BIVA</name>
<dbReference type="AlphaFoldDB" id="A0AAE0W844"/>
<evidence type="ECO:0000313" key="2">
    <source>
        <dbReference type="Proteomes" id="UP001195483"/>
    </source>
</evidence>
<sequence>MQTSSFIERRNILFKKWVLVNDFETYLDPSQLLWVKDGISLLTCCSLCDMEQSCRTFFYHPSLNRCLGSQSFKRGLPPDQSVRQEWKYYTKAPKCDEDYTFNKTLGFCYKIHEERRTFIEAMDVCEEEGAKPIIIRNAMETLQVQNFIIGIV</sequence>
<gene>
    <name evidence="1" type="ORF">CHS0354_027719</name>
</gene>